<gene>
    <name evidence="2" type="ORF">ACFSYJ_13925</name>
</gene>
<dbReference type="Proteomes" id="UP001597419">
    <property type="component" value="Unassembled WGS sequence"/>
</dbReference>
<organism evidence="2 3">
    <name type="scientific">Amycolatopsis samaneae</name>
    <dbReference type="NCBI Taxonomy" id="664691"/>
    <lineage>
        <taxon>Bacteria</taxon>
        <taxon>Bacillati</taxon>
        <taxon>Actinomycetota</taxon>
        <taxon>Actinomycetes</taxon>
        <taxon>Pseudonocardiales</taxon>
        <taxon>Pseudonocardiaceae</taxon>
        <taxon>Amycolatopsis</taxon>
    </lineage>
</organism>
<feature type="domain" description="DUF397" evidence="1">
    <location>
        <begin position="45"/>
        <end position="97"/>
    </location>
</feature>
<dbReference type="Pfam" id="PF04149">
    <property type="entry name" value="DUF397"/>
    <property type="match status" value="3"/>
</dbReference>
<comment type="caution">
    <text evidence="2">The sequence shown here is derived from an EMBL/GenBank/DDBJ whole genome shotgun (WGS) entry which is preliminary data.</text>
</comment>
<evidence type="ECO:0000259" key="1">
    <source>
        <dbReference type="Pfam" id="PF04149"/>
    </source>
</evidence>
<evidence type="ECO:0000313" key="2">
    <source>
        <dbReference type="EMBL" id="MFD2459708.1"/>
    </source>
</evidence>
<sequence length="99" mass="10652">MAPLNWHKSSHSTSNGGHCVEVALPWRKSSYSGSNNGNCVEVALPWHKSSHSGSNGGACVEVAASDQYTAVRDSKAPHTGMLTVRPAAWHAFTRTLRNH</sequence>
<dbReference type="InterPro" id="IPR007278">
    <property type="entry name" value="DUF397"/>
</dbReference>
<dbReference type="RefSeq" id="WP_345397383.1">
    <property type="nucleotide sequence ID" value="NZ_BAABHG010000008.1"/>
</dbReference>
<accession>A0ABW5GF33</accession>
<keyword evidence="3" id="KW-1185">Reference proteome</keyword>
<feature type="domain" description="DUF397" evidence="1">
    <location>
        <begin position="4"/>
        <end position="23"/>
    </location>
</feature>
<evidence type="ECO:0000313" key="3">
    <source>
        <dbReference type="Proteomes" id="UP001597419"/>
    </source>
</evidence>
<proteinExistence type="predicted"/>
<dbReference type="EMBL" id="JBHUKU010000006">
    <property type="protein sequence ID" value="MFD2459708.1"/>
    <property type="molecule type" value="Genomic_DNA"/>
</dbReference>
<feature type="domain" description="DUF397" evidence="1">
    <location>
        <begin position="25"/>
        <end position="43"/>
    </location>
</feature>
<protein>
    <submittedName>
        <fullName evidence="2">DUF397 domain-containing protein</fullName>
    </submittedName>
</protein>
<name>A0ABW5GF33_9PSEU</name>
<reference evidence="3" key="1">
    <citation type="journal article" date="2019" name="Int. J. Syst. Evol. Microbiol.">
        <title>The Global Catalogue of Microorganisms (GCM) 10K type strain sequencing project: providing services to taxonomists for standard genome sequencing and annotation.</title>
        <authorList>
            <consortium name="The Broad Institute Genomics Platform"/>
            <consortium name="The Broad Institute Genome Sequencing Center for Infectious Disease"/>
            <person name="Wu L."/>
            <person name="Ma J."/>
        </authorList>
    </citation>
    <scope>NUCLEOTIDE SEQUENCE [LARGE SCALE GENOMIC DNA]</scope>
    <source>
        <strain evidence="3">CGMCC 4.7643</strain>
    </source>
</reference>